<dbReference type="InterPro" id="IPR026060">
    <property type="entry name" value="AMY1"/>
</dbReference>
<evidence type="ECO:0000256" key="3">
    <source>
        <dbReference type="ARBA" id="ARBA00023242"/>
    </source>
</evidence>
<name>G3MHN0_AMBMU</name>
<evidence type="ECO:0008006" key="6">
    <source>
        <dbReference type="Google" id="ProtNLM"/>
    </source>
</evidence>
<dbReference type="AlphaFoldDB" id="G3MHN0"/>
<comment type="subcellular location">
    <subcellularLocation>
        <location evidence="1">Nucleus</location>
    </subcellularLocation>
</comment>
<dbReference type="EMBL" id="JO841381">
    <property type="protein sequence ID" value="AEO32998.1"/>
    <property type="molecule type" value="mRNA"/>
</dbReference>
<feature type="non-terminal residue" evidence="5">
    <location>
        <position position="1"/>
    </location>
</feature>
<dbReference type="PRINTS" id="PR02028">
    <property type="entry name" value="CMYCBINDINGP"/>
</dbReference>
<dbReference type="Gene3D" id="1.25.40.10">
    <property type="entry name" value="Tetratricopeptide repeat domain"/>
    <property type="match status" value="1"/>
</dbReference>
<evidence type="ECO:0000256" key="4">
    <source>
        <dbReference type="SAM" id="Coils"/>
    </source>
</evidence>
<accession>G3MHN0</accession>
<dbReference type="PANTHER" id="PTHR13168">
    <property type="entry name" value="ASSOCIATE OF C-MYC AMY-1"/>
    <property type="match status" value="1"/>
</dbReference>
<reference evidence="5" key="1">
    <citation type="journal article" date="2011" name="PLoS ONE">
        <title>A deep insight into the sialotranscriptome of the gulf coast tick, Amblyomma maculatum.</title>
        <authorList>
            <person name="Karim S."/>
            <person name="Singh P."/>
            <person name="Ribeiro J.M."/>
        </authorList>
    </citation>
    <scope>NUCLEOTIDE SEQUENCE</scope>
    <source>
        <tissue evidence="5">Salivary gland</tissue>
    </source>
</reference>
<sequence>CVRTTSCSSVGSIVRSYTICAQGKSTTEGLSLNLLTFLLFLSHSSPIMTSYRTFATAVDSKKEEFRKYLEKTGLLEKLTRALVSLYEEQERPEDAVGYVKACLDPDPESSSETLKKELEQAQKQIAELQLENNELKSQQAIKGEVEEAVAAEPEL</sequence>
<evidence type="ECO:0000256" key="1">
    <source>
        <dbReference type="ARBA" id="ARBA00004123"/>
    </source>
</evidence>
<proteinExistence type="evidence at transcript level"/>
<protein>
    <recommendedName>
        <fullName evidence="6">c-Myc-binding protein</fullName>
    </recommendedName>
</protein>
<evidence type="ECO:0000256" key="2">
    <source>
        <dbReference type="ARBA" id="ARBA00009389"/>
    </source>
</evidence>
<keyword evidence="4" id="KW-0175">Coiled coil</keyword>
<feature type="coiled-coil region" evidence="4">
    <location>
        <begin position="111"/>
        <end position="138"/>
    </location>
</feature>
<dbReference type="GO" id="GO:0005634">
    <property type="term" value="C:nucleus"/>
    <property type="evidence" value="ECO:0007669"/>
    <property type="project" value="UniProtKB-SubCell"/>
</dbReference>
<dbReference type="GO" id="GO:0003713">
    <property type="term" value="F:transcription coactivator activity"/>
    <property type="evidence" value="ECO:0007669"/>
    <property type="project" value="InterPro"/>
</dbReference>
<organism evidence="5">
    <name type="scientific">Amblyomma maculatum</name>
    <name type="common">Gulf Coast tick</name>
    <dbReference type="NCBI Taxonomy" id="34609"/>
    <lineage>
        <taxon>Eukaryota</taxon>
        <taxon>Metazoa</taxon>
        <taxon>Ecdysozoa</taxon>
        <taxon>Arthropoda</taxon>
        <taxon>Chelicerata</taxon>
        <taxon>Arachnida</taxon>
        <taxon>Acari</taxon>
        <taxon>Parasitiformes</taxon>
        <taxon>Ixodida</taxon>
        <taxon>Ixodoidea</taxon>
        <taxon>Ixodidae</taxon>
        <taxon>Amblyomminae</taxon>
        <taxon>Amblyomma</taxon>
    </lineage>
</organism>
<evidence type="ECO:0000313" key="5">
    <source>
        <dbReference type="EMBL" id="AEO32998.1"/>
    </source>
</evidence>
<dbReference type="PANTHER" id="PTHR13168:SF0">
    <property type="entry name" value="C-MYC-BINDING PROTEIN"/>
    <property type="match status" value="1"/>
</dbReference>
<dbReference type="InterPro" id="IPR011990">
    <property type="entry name" value="TPR-like_helical_dom_sf"/>
</dbReference>
<keyword evidence="3" id="KW-0539">Nucleus</keyword>
<comment type="similarity">
    <text evidence="2">Belongs to the AMY1 family.</text>
</comment>